<gene>
    <name evidence="2" type="primary">WBGene00110302</name>
</gene>
<protein>
    <submittedName>
        <fullName evidence="2">Uncharacterized protein</fullName>
    </submittedName>
</protein>
<feature type="region of interest" description="Disordered" evidence="1">
    <location>
        <begin position="126"/>
        <end position="163"/>
    </location>
</feature>
<name>A0A2A6D2C9_PRIPA</name>
<dbReference type="EnsemblMetazoa" id="PPA20748.1">
    <property type="protein sequence ID" value="PPA20748.1"/>
    <property type="gene ID" value="WBGene00110302"/>
</dbReference>
<dbReference type="Proteomes" id="UP000005239">
    <property type="component" value="Unassembled WGS sequence"/>
</dbReference>
<evidence type="ECO:0000313" key="2">
    <source>
        <dbReference type="EnsemblMetazoa" id="PPA20748.1"/>
    </source>
</evidence>
<sequence length="372" mass="40487">MVRYIYLARAIKFILEDDSVSSFAPSVPVASPNGIVETELSTTGAVATRQSKYTFKSIKPAVASPSFPMLPTAPSYVSSQFPHHSSPAGTSAALESTTSAAASKQYIDNRFQQSTVAKHTFKSIKPTAPFTSSTTTPPVSTPSYASPLVPQGSYARESPAPMPAALQSTTRATTFKHWIDSRFAQSAPKHTFKSIKAPAAPLHPTALTNSLIVPRVAYDSSVRSSGCLCAYADVADVDQRITMDKGPYFYLFVNGLPQNEQRRKRACGLCSGGNQLVRQRDDVQRNAYGTNNRSSRDSVPYQHTPALSVESYLAPYMRRPSPITPLVPAQAFGTTAAQTLQQFPVIRDWLTHHIRPLLEHEIAYAPLPGSHQ</sequence>
<accession>A0A2A6D2C9</accession>
<reference evidence="3" key="1">
    <citation type="journal article" date="2008" name="Nat. Genet.">
        <title>The Pristionchus pacificus genome provides a unique perspective on nematode lifestyle and parasitism.</title>
        <authorList>
            <person name="Dieterich C."/>
            <person name="Clifton S.W."/>
            <person name="Schuster L.N."/>
            <person name="Chinwalla A."/>
            <person name="Delehaunty K."/>
            <person name="Dinkelacker I."/>
            <person name="Fulton L."/>
            <person name="Fulton R."/>
            <person name="Godfrey J."/>
            <person name="Minx P."/>
            <person name="Mitreva M."/>
            <person name="Roeseler W."/>
            <person name="Tian H."/>
            <person name="Witte H."/>
            <person name="Yang S.P."/>
            <person name="Wilson R.K."/>
            <person name="Sommer R.J."/>
        </authorList>
    </citation>
    <scope>NUCLEOTIDE SEQUENCE [LARGE SCALE GENOMIC DNA]</scope>
    <source>
        <strain evidence="3">PS312</strain>
    </source>
</reference>
<accession>A0A8R1YDL8</accession>
<organism evidence="2 3">
    <name type="scientific">Pristionchus pacificus</name>
    <name type="common">Parasitic nematode worm</name>
    <dbReference type="NCBI Taxonomy" id="54126"/>
    <lineage>
        <taxon>Eukaryota</taxon>
        <taxon>Metazoa</taxon>
        <taxon>Ecdysozoa</taxon>
        <taxon>Nematoda</taxon>
        <taxon>Chromadorea</taxon>
        <taxon>Rhabditida</taxon>
        <taxon>Rhabditina</taxon>
        <taxon>Diplogasteromorpha</taxon>
        <taxon>Diplogasteroidea</taxon>
        <taxon>Neodiplogasteridae</taxon>
        <taxon>Pristionchus</taxon>
    </lineage>
</organism>
<evidence type="ECO:0000313" key="3">
    <source>
        <dbReference type="Proteomes" id="UP000005239"/>
    </source>
</evidence>
<dbReference type="AlphaFoldDB" id="A0A2A6D2C9"/>
<feature type="compositionally biased region" description="Low complexity" evidence="1">
    <location>
        <begin position="126"/>
        <end position="147"/>
    </location>
</feature>
<reference evidence="2" key="2">
    <citation type="submission" date="2022-06" db="UniProtKB">
        <authorList>
            <consortium name="EnsemblMetazoa"/>
        </authorList>
    </citation>
    <scope>IDENTIFICATION</scope>
    <source>
        <strain evidence="2">PS312</strain>
    </source>
</reference>
<evidence type="ECO:0000256" key="1">
    <source>
        <dbReference type="SAM" id="MobiDB-lite"/>
    </source>
</evidence>
<keyword evidence="3" id="KW-1185">Reference proteome</keyword>
<proteinExistence type="predicted"/>